<protein>
    <submittedName>
        <fullName evidence="1">Uncharacterized protein</fullName>
    </submittedName>
</protein>
<reference evidence="1" key="1">
    <citation type="journal article" date="2014" name="Int. J. Syst. Evol. Microbiol.">
        <title>Complete genome sequence of Corynebacterium casei LMG S-19264T (=DSM 44701T), isolated from a smear-ripened cheese.</title>
        <authorList>
            <consortium name="US DOE Joint Genome Institute (JGI-PGF)"/>
            <person name="Walter F."/>
            <person name="Albersmeier A."/>
            <person name="Kalinowski J."/>
            <person name="Ruckert C."/>
        </authorList>
    </citation>
    <scope>NUCLEOTIDE SEQUENCE</scope>
    <source>
        <strain evidence="1">VKM B-2935</strain>
    </source>
</reference>
<dbReference type="EMBL" id="BSFN01000036">
    <property type="protein sequence ID" value="GLK92138.1"/>
    <property type="molecule type" value="Genomic_DNA"/>
</dbReference>
<organism evidence="1 2">
    <name type="scientific">Pseudomonas turukhanskensis</name>
    <dbReference type="NCBI Taxonomy" id="1806536"/>
    <lineage>
        <taxon>Bacteria</taxon>
        <taxon>Pseudomonadati</taxon>
        <taxon>Pseudomonadota</taxon>
        <taxon>Gammaproteobacteria</taxon>
        <taxon>Pseudomonadales</taxon>
        <taxon>Pseudomonadaceae</taxon>
        <taxon>Pseudomonas</taxon>
    </lineage>
</organism>
<proteinExistence type="predicted"/>
<comment type="caution">
    <text evidence="1">The sequence shown here is derived from an EMBL/GenBank/DDBJ whole genome shotgun (WGS) entry which is preliminary data.</text>
</comment>
<dbReference type="Proteomes" id="UP001143328">
    <property type="component" value="Unassembled WGS sequence"/>
</dbReference>
<dbReference type="AlphaFoldDB" id="A0A9W6KES9"/>
<dbReference type="RefSeq" id="WP_271198427.1">
    <property type="nucleotide sequence ID" value="NZ_BSFN01000036.1"/>
</dbReference>
<gene>
    <name evidence="1" type="ORF">GCM10017655_52030</name>
</gene>
<accession>A0A9W6KES9</accession>
<keyword evidence="2" id="KW-1185">Reference proteome</keyword>
<name>A0A9W6KES9_9PSED</name>
<evidence type="ECO:0000313" key="2">
    <source>
        <dbReference type="Proteomes" id="UP001143328"/>
    </source>
</evidence>
<reference evidence="1" key="2">
    <citation type="submission" date="2023-01" db="EMBL/GenBank/DDBJ databases">
        <authorList>
            <person name="Sun Q."/>
            <person name="Evtushenko L."/>
        </authorList>
    </citation>
    <scope>NUCLEOTIDE SEQUENCE</scope>
    <source>
        <strain evidence="1">VKM B-2935</strain>
    </source>
</reference>
<evidence type="ECO:0000313" key="1">
    <source>
        <dbReference type="EMBL" id="GLK92138.1"/>
    </source>
</evidence>
<sequence>MKYEIALWRVPSPVVKQGKYSSVIEDRGVLKKAIADSANNFLFSEAGAGVQPLAIIGTREEIAAYLISNKGRKVVNKIASLPDIYMGVSPYAPGDRFSGLFPANDFGIQLFSQLAKFFPDVAKLNVPAFVEAAGLPGDAKELLGLLDKFNAAQGESQGAVVYLKLSYLPEDKMTKVASHEVSFATLLNQLAVAHKK</sequence>